<keyword evidence="1" id="KW-1133">Transmembrane helix</keyword>
<accession>A0A3B0S6Z3</accession>
<dbReference type="AlphaFoldDB" id="A0A3B0S6Z3"/>
<gene>
    <name evidence="2" type="ORF">MNBD_ACTINO02-3309</name>
</gene>
<organism evidence="2">
    <name type="scientific">hydrothermal vent metagenome</name>
    <dbReference type="NCBI Taxonomy" id="652676"/>
    <lineage>
        <taxon>unclassified sequences</taxon>
        <taxon>metagenomes</taxon>
        <taxon>ecological metagenomes</taxon>
    </lineage>
</organism>
<keyword evidence="1" id="KW-0812">Transmembrane</keyword>
<reference evidence="2" key="1">
    <citation type="submission" date="2018-06" db="EMBL/GenBank/DDBJ databases">
        <authorList>
            <person name="Zhirakovskaya E."/>
        </authorList>
    </citation>
    <scope>NUCLEOTIDE SEQUENCE</scope>
</reference>
<name>A0A3B0S6Z3_9ZZZZ</name>
<evidence type="ECO:0000256" key="1">
    <source>
        <dbReference type="SAM" id="Phobius"/>
    </source>
</evidence>
<dbReference type="EMBL" id="UOEK01000227">
    <property type="protein sequence ID" value="VAW02115.1"/>
    <property type="molecule type" value="Genomic_DNA"/>
</dbReference>
<feature type="transmembrane region" description="Helical" evidence="1">
    <location>
        <begin position="12"/>
        <end position="31"/>
    </location>
</feature>
<feature type="transmembrane region" description="Helical" evidence="1">
    <location>
        <begin position="213"/>
        <end position="234"/>
    </location>
</feature>
<protein>
    <submittedName>
        <fullName evidence="2">Uncharacterized protein</fullName>
    </submittedName>
</protein>
<sequence>MTSVHTARVQPRFLGLSIALWIFSIFTTIFLGSMWGRAVSVDTNTLATATRQVVNAETVSSRIENWLSAGLDSVTRLTSSEAALAVEWVRDDPVFAAALDDVVNQLVFASLAEPGTVTEVDVVSAFEPLVIRIVDELNVRDIPVDRTDVLRILDRVGVLTLATEVTAGIASAVSSSTVVLTKALGIAVVGLFISGGAAVALADDRVLMIRRLFIRLVVSGATFVVMLRIGAWVLDPARGRSALAAGGSTILASNSSVVMLFTVTMALVAAGLSFRLANRVRQSPA</sequence>
<keyword evidence="1" id="KW-0472">Membrane</keyword>
<evidence type="ECO:0000313" key="2">
    <source>
        <dbReference type="EMBL" id="VAW02115.1"/>
    </source>
</evidence>
<feature type="transmembrane region" description="Helical" evidence="1">
    <location>
        <begin position="254"/>
        <end position="274"/>
    </location>
</feature>
<proteinExistence type="predicted"/>
<feature type="transmembrane region" description="Helical" evidence="1">
    <location>
        <begin position="179"/>
        <end position="201"/>
    </location>
</feature>